<dbReference type="InterPro" id="IPR010406">
    <property type="entry name" value="DUF1003"/>
</dbReference>
<reference evidence="2 3" key="1">
    <citation type="submission" date="2015-09" db="EMBL/GenBank/DDBJ databases">
        <title>Draft genome sequence of Kouleothrix aurantiaca JCM 19913.</title>
        <authorList>
            <person name="Hemp J."/>
        </authorList>
    </citation>
    <scope>NUCLEOTIDE SEQUENCE [LARGE SCALE GENOMIC DNA]</scope>
    <source>
        <strain evidence="2 3">COM-B</strain>
    </source>
</reference>
<dbReference type="PANTHER" id="PTHR41386:SF1">
    <property type="entry name" value="MEMBRANE PROTEIN"/>
    <property type="match status" value="1"/>
</dbReference>
<keyword evidence="1" id="KW-0472">Membrane</keyword>
<accession>A0A0P9DDF7</accession>
<organism evidence="2 3">
    <name type="scientific">Kouleothrix aurantiaca</name>
    <dbReference type="NCBI Taxonomy" id="186479"/>
    <lineage>
        <taxon>Bacteria</taxon>
        <taxon>Bacillati</taxon>
        <taxon>Chloroflexota</taxon>
        <taxon>Chloroflexia</taxon>
        <taxon>Chloroflexales</taxon>
        <taxon>Roseiflexineae</taxon>
        <taxon>Roseiflexaceae</taxon>
        <taxon>Kouleothrix</taxon>
    </lineage>
</organism>
<dbReference type="EMBL" id="LJCR01003018">
    <property type="protein sequence ID" value="KPV48020.1"/>
    <property type="molecule type" value="Genomic_DNA"/>
</dbReference>
<keyword evidence="1" id="KW-0812">Transmembrane</keyword>
<protein>
    <submittedName>
        <fullName evidence="2">Cyclic nucleotide-binding protein</fullName>
    </submittedName>
</protein>
<keyword evidence="3" id="KW-1185">Reference proteome</keyword>
<sequence length="153" mass="17730">LAKRVRRTDNLLRRRVSRDPNEVIEEKETLAERVADAVAKFGGSWRFIFSFGAFLAIWVLLNIFMPWRWDEYPFILLNLFLSMLAAIQAPVIMMSQNRQDTKDRIRSELDYQVNLKAELGVSTLLSKTELLTEMLDDVNARLDRVEARVVKGG</sequence>
<dbReference type="Pfam" id="PF06210">
    <property type="entry name" value="DUF1003"/>
    <property type="match status" value="1"/>
</dbReference>
<feature type="non-terminal residue" evidence="2">
    <location>
        <position position="1"/>
    </location>
</feature>
<dbReference type="PANTHER" id="PTHR41386">
    <property type="entry name" value="INTEGRAL MEMBRANE PROTEIN-RELATED"/>
    <property type="match status" value="1"/>
</dbReference>
<comment type="caution">
    <text evidence="2">The sequence shown here is derived from an EMBL/GenBank/DDBJ whole genome shotgun (WGS) entry which is preliminary data.</text>
</comment>
<dbReference type="Proteomes" id="UP000050509">
    <property type="component" value="Unassembled WGS sequence"/>
</dbReference>
<feature type="transmembrane region" description="Helical" evidence="1">
    <location>
        <begin position="47"/>
        <end position="67"/>
    </location>
</feature>
<evidence type="ECO:0000313" key="2">
    <source>
        <dbReference type="EMBL" id="KPV48020.1"/>
    </source>
</evidence>
<evidence type="ECO:0000256" key="1">
    <source>
        <dbReference type="SAM" id="Phobius"/>
    </source>
</evidence>
<dbReference type="PATRIC" id="fig|186479.3.peg.6305"/>
<keyword evidence="1" id="KW-1133">Transmembrane helix</keyword>
<evidence type="ECO:0000313" key="3">
    <source>
        <dbReference type="Proteomes" id="UP000050509"/>
    </source>
</evidence>
<dbReference type="AlphaFoldDB" id="A0A0P9DDF7"/>
<gene>
    <name evidence="2" type="ORF">SE17_40315</name>
</gene>
<name>A0A0P9DDF7_9CHLR</name>
<feature type="transmembrane region" description="Helical" evidence="1">
    <location>
        <begin position="73"/>
        <end position="94"/>
    </location>
</feature>
<proteinExistence type="predicted"/>